<evidence type="ECO:0000313" key="2">
    <source>
        <dbReference type="EMBL" id="KAJ6806880.1"/>
    </source>
</evidence>
<feature type="region of interest" description="Disordered" evidence="1">
    <location>
        <begin position="1"/>
        <end position="56"/>
    </location>
</feature>
<comment type="caution">
    <text evidence="2">The sequence shown here is derived from an EMBL/GenBank/DDBJ whole genome shotgun (WGS) entry which is preliminary data.</text>
</comment>
<accession>A0AAX6ES18</accession>
<feature type="compositionally biased region" description="Low complexity" evidence="1">
    <location>
        <begin position="26"/>
        <end position="35"/>
    </location>
</feature>
<keyword evidence="3" id="KW-1185">Reference proteome</keyword>
<reference evidence="2" key="2">
    <citation type="submission" date="2023-04" db="EMBL/GenBank/DDBJ databases">
        <authorList>
            <person name="Bruccoleri R.E."/>
            <person name="Oakeley E.J."/>
            <person name="Faust A.-M."/>
            <person name="Dessus-Babus S."/>
            <person name="Altorfer M."/>
            <person name="Burckhardt D."/>
            <person name="Oertli M."/>
            <person name="Naumann U."/>
            <person name="Petersen F."/>
            <person name="Wong J."/>
        </authorList>
    </citation>
    <scope>NUCLEOTIDE SEQUENCE</scope>
    <source>
        <strain evidence="2">GSM-AAB239-AS_SAM_17_03QT</strain>
        <tissue evidence="2">Leaf</tissue>
    </source>
</reference>
<reference evidence="2" key="1">
    <citation type="journal article" date="2023" name="GigaByte">
        <title>Genome assembly of the bearded iris, Iris pallida Lam.</title>
        <authorList>
            <person name="Bruccoleri R.E."/>
            <person name="Oakeley E.J."/>
            <person name="Faust A.M.E."/>
            <person name="Altorfer M."/>
            <person name="Dessus-Babus S."/>
            <person name="Burckhardt D."/>
            <person name="Oertli M."/>
            <person name="Naumann U."/>
            <person name="Petersen F."/>
            <person name="Wong J."/>
        </authorList>
    </citation>
    <scope>NUCLEOTIDE SEQUENCE</scope>
    <source>
        <strain evidence="2">GSM-AAB239-AS_SAM_17_03QT</strain>
    </source>
</reference>
<gene>
    <name evidence="2" type="ORF">M6B38_106045</name>
</gene>
<dbReference type="EMBL" id="JANAVB010034417">
    <property type="protein sequence ID" value="KAJ6806880.1"/>
    <property type="molecule type" value="Genomic_DNA"/>
</dbReference>
<name>A0AAX6ES18_IRIPA</name>
<sequence>MAVPAGGRLRYDGAAVGGSTRRLGHRSGAVASSGSGRHRRKARRRRDLQDGAGNKEQIRRLAVVHGGGFSEELCGGARRLYWELDGARPGSASEQRRERV</sequence>
<feature type="compositionally biased region" description="Basic residues" evidence="1">
    <location>
        <begin position="36"/>
        <end position="46"/>
    </location>
</feature>
<proteinExistence type="predicted"/>
<evidence type="ECO:0000313" key="3">
    <source>
        <dbReference type="Proteomes" id="UP001140949"/>
    </source>
</evidence>
<dbReference type="Proteomes" id="UP001140949">
    <property type="component" value="Unassembled WGS sequence"/>
</dbReference>
<dbReference type="AlphaFoldDB" id="A0AAX6ES18"/>
<evidence type="ECO:0000256" key="1">
    <source>
        <dbReference type="SAM" id="MobiDB-lite"/>
    </source>
</evidence>
<organism evidence="2 3">
    <name type="scientific">Iris pallida</name>
    <name type="common">Sweet iris</name>
    <dbReference type="NCBI Taxonomy" id="29817"/>
    <lineage>
        <taxon>Eukaryota</taxon>
        <taxon>Viridiplantae</taxon>
        <taxon>Streptophyta</taxon>
        <taxon>Embryophyta</taxon>
        <taxon>Tracheophyta</taxon>
        <taxon>Spermatophyta</taxon>
        <taxon>Magnoliopsida</taxon>
        <taxon>Liliopsida</taxon>
        <taxon>Asparagales</taxon>
        <taxon>Iridaceae</taxon>
        <taxon>Iridoideae</taxon>
        <taxon>Irideae</taxon>
        <taxon>Iris</taxon>
    </lineage>
</organism>
<protein>
    <submittedName>
        <fullName evidence="2">Uncharacterized protein</fullName>
    </submittedName>
</protein>